<reference evidence="3 4" key="1">
    <citation type="journal article" date="2019" name="Nat. Ecol. Evol.">
        <title>Megaphylogeny resolves global patterns of mushroom evolution.</title>
        <authorList>
            <person name="Varga T."/>
            <person name="Krizsan K."/>
            <person name="Foldi C."/>
            <person name="Dima B."/>
            <person name="Sanchez-Garcia M."/>
            <person name="Sanchez-Ramirez S."/>
            <person name="Szollosi G.J."/>
            <person name="Szarkandi J.G."/>
            <person name="Papp V."/>
            <person name="Albert L."/>
            <person name="Andreopoulos W."/>
            <person name="Angelini C."/>
            <person name="Antonin V."/>
            <person name="Barry K.W."/>
            <person name="Bougher N.L."/>
            <person name="Buchanan P."/>
            <person name="Buyck B."/>
            <person name="Bense V."/>
            <person name="Catcheside P."/>
            <person name="Chovatia M."/>
            <person name="Cooper J."/>
            <person name="Damon W."/>
            <person name="Desjardin D."/>
            <person name="Finy P."/>
            <person name="Geml J."/>
            <person name="Haridas S."/>
            <person name="Hughes K."/>
            <person name="Justo A."/>
            <person name="Karasinski D."/>
            <person name="Kautmanova I."/>
            <person name="Kiss B."/>
            <person name="Kocsube S."/>
            <person name="Kotiranta H."/>
            <person name="LaButti K.M."/>
            <person name="Lechner B.E."/>
            <person name="Liimatainen K."/>
            <person name="Lipzen A."/>
            <person name="Lukacs Z."/>
            <person name="Mihaltcheva S."/>
            <person name="Morgado L.N."/>
            <person name="Niskanen T."/>
            <person name="Noordeloos M.E."/>
            <person name="Ohm R.A."/>
            <person name="Ortiz-Santana B."/>
            <person name="Ovrebo C."/>
            <person name="Racz N."/>
            <person name="Riley R."/>
            <person name="Savchenko A."/>
            <person name="Shiryaev A."/>
            <person name="Soop K."/>
            <person name="Spirin V."/>
            <person name="Szebenyi C."/>
            <person name="Tomsovsky M."/>
            <person name="Tulloss R.E."/>
            <person name="Uehling J."/>
            <person name="Grigoriev I.V."/>
            <person name="Vagvolgyi C."/>
            <person name="Papp T."/>
            <person name="Martin F.M."/>
            <person name="Miettinen O."/>
            <person name="Hibbett D.S."/>
            <person name="Nagy L.G."/>
        </authorList>
    </citation>
    <scope>NUCLEOTIDE SEQUENCE [LARGE SCALE GENOMIC DNA]</scope>
    <source>
        <strain evidence="3 4">CBS 121175</strain>
    </source>
</reference>
<evidence type="ECO:0000313" key="3">
    <source>
        <dbReference type="EMBL" id="TFK17738.1"/>
    </source>
</evidence>
<sequence>MMDKHDEEMCAAWKEEVDKLLIFAGLFSATITAFTVESYRWLRQEPEDATAQLLTYLTTHLTVDIGPLPQSLVFDDFQVSTAEVVINLMWFLSLTLSLTAVFIGILCLQWLREYQRDAALPHKDAVALRQMRFEGLLHWHVPDIIMALPVLLLLSLILFFVGLLYLLWSRNVVVAACVSCLVGLVMLFIGVTTFLPAIQHAFSKDVHLRVPQCPYKSPQSWLIYKIGHGIFSFLANIIKLPSSTLDSERFHRMVKSVRDASWLAYDMRWRQLRDATSVIRGAPKQAKDQDDLLHAVHWLNANFAQSVDAVYPLHSCLISELDIPSAERLISNVYLELGQIEAATFKVMLDDRFSPRDVQKRDIISAYYLHLHQDAHPVLKAAYIEAVVRILNSQEVPEPFYDWLTEILAELTGKVVSTLPQPSHRRISGDADMPLGSGAQASAAKVALDEEIVVQVLMCVKDSILARNLSRIVDVGMMWNLIHHLLYESVTGAKDGSGVAAVPPKFSILQNRALILEIVEDLNGWLRRGKERDRPDRVKICAEGVMKVFPFESWSMHLEEVVLRYQNPDGLEDEVQYSPVGVAGLNPPSPSVVLGQLSVVAQNHNASNAPKVDWWILVRFIHALDEHMERMGGAGVVFARGGRSFELWGRRFQVWEWKGLVEALGTLG</sequence>
<feature type="transmembrane region" description="Helical" evidence="1">
    <location>
        <begin position="20"/>
        <end position="36"/>
    </location>
</feature>
<keyword evidence="1" id="KW-0812">Transmembrane</keyword>
<feature type="domain" description="DUF6535" evidence="2">
    <location>
        <begin position="2"/>
        <end position="169"/>
    </location>
</feature>
<gene>
    <name evidence="3" type="ORF">FA15DRAFT_308815</name>
</gene>
<proteinExistence type="predicted"/>
<keyword evidence="4" id="KW-1185">Reference proteome</keyword>
<dbReference type="Proteomes" id="UP000307440">
    <property type="component" value="Unassembled WGS sequence"/>
</dbReference>
<name>A0A5C3KCV2_COPMA</name>
<evidence type="ECO:0000256" key="1">
    <source>
        <dbReference type="SAM" id="Phobius"/>
    </source>
</evidence>
<feature type="transmembrane region" description="Helical" evidence="1">
    <location>
        <begin position="88"/>
        <end position="111"/>
    </location>
</feature>
<keyword evidence="1" id="KW-0472">Membrane</keyword>
<dbReference type="OrthoDB" id="2756178at2759"/>
<feature type="transmembrane region" description="Helical" evidence="1">
    <location>
        <begin position="173"/>
        <end position="195"/>
    </location>
</feature>
<dbReference type="AlphaFoldDB" id="A0A5C3KCV2"/>
<accession>A0A5C3KCV2</accession>
<feature type="transmembrane region" description="Helical" evidence="1">
    <location>
        <begin position="144"/>
        <end position="166"/>
    </location>
</feature>
<keyword evidence="1" id="KW-1133">Transmembrane helix</keyword>
<dbReference type="InterPro" id="IPR045338">
    <property type="entry name" value="DUF6535"/>
</dbReference>
<evidence type="ECO:0000259" key="2">
    <source>
        <dbReference type="Pfam" id="PF20153"/>
    </source>
</evidence>
<evidence type="ECO:0000313" key="4">
    <source>
        <dbReference type="Proteomes" id="UP000307440"/>
    </source>
</evidence>
<dbReference type="EMBL" id="ML210468">
    <property type="protein sequence ID" value="TFK17738.1"/>
    <property type="molecule type" value="Genomic_DNA"/>
</dbReference>
<organism evidence="3 4">
    <name type="scientific">Coprinopsis marcescibilis</name>
    <name type="common">Agaric fungus</name>
    <name type="synonym">Psathyrella marcescibilis</name>
    <dbReference type="NCBI Taxonomy" id="230819"/>
    <lineage>
        <taxon>Eukaryota</taxon>
        <taxon>Fungi</taxon>
        <taxon>Dikarya</taxon>
        <taxon>Basidiomycota</taxon>
        <taxon>Agaricomycotina</taxon>
        <taxon>Agaricomycetes</taxon>
        <taxon>Agaricomycetidae</taxon>
        <taxon>Agaricales</taxon>
        <taxon>Agaricineae</taxon>
        <taxon>Psathyrellaceae</taxon>
        <taxon>Coprinopsis</taxon>
    </lineage>
</organism>
<protein>
    <recommendedName>
        <fullName evidence="2">DUF6535 domain-containing protein</fullName>
    </recommendedName>
</protein>
<dbReference type="Pfam" id="PF20153">
    <property type="entry name" value="DUF6535"/>
    <property type="match status" value="1"/>
</dbReference>